<reference evidence="12" key="1">
    <citation type="submission" date="2017-09" db="EMBL/GenBank/DDBJ databases">
        <title>Depth-based differentiation of microbial function through sediment-hosted aquifers and enrichment of novel symbionts in the deep terrestrial subsurface.</title>
        <authorList>
            <person name="Probst A.J."/>
            <person name="Ladd B."/>
            <person name="Jarett J.K."/>
            <person name="Geller-Mcgrath D.E."/>
            <person name="Sieber C.M.K."/>
            <person name="Emerson J.B."/>
            <person name="Anantharaman K."/>
            <person name="Thomas B.C."/>
            <person name="Malmstrom R."/>
            <person name="Stieglmeier M."/>
            <person name="Klingl A."/>
            <person name="Woyke T."/>
            <person name="Ryan C.M."/>
            <person name="Banfield J.F."/>
        </authorList>
    </citation>
    <scope>NUCLEOTIDE SEQUENCE [LARGE SCALE GENOMIC DNA]</scope>
</reference>
<name>A0A2M7S8C9_9BACT</name>
<dbReference type="PANTHER" id="PTHR35091:SF2">
    <property type="entry name" value="FLAGELLAR PROTEIN FLIL"/>
    <property type="match status" value="1"/>
</dbReference>
<gene>
    <name evidence="11" type="ORF">COY52_08860</name>
</gene>
<dbReference type="GO" id="GO:0071978">
    <property type="term" value="P:bacterial-type flagellum-dependent swarming motility"/>
    <property type="evidence" value="ECO:0007669"/>
    <property type="project" value="TreeGrafter"/>
</dbReference>
<dbReference type="PANTHER" id="PTHR35091">
    <property type="entry name" value="FLAGELLAR PROTEIN FLIL"/>
    <property type="match status" value="1"/>
</dbReference>
<dbReference type="Proteomes" id="UP000229307">
    <property type="component" value="Unassembled WGS sequence"/>
</dbReference>
<keyword evidence="4 10" id="KW-1003">Cell membrane</keyword>
<accession>A0A2M7S8C9</accession>
<evidence type="ECO:0000256" key="2">
    <source>
        <dbReference type="ARBA" id="ARBA00004162"/>
    </source>
</evidence>
<proteinExistence type="inferred from homology"/>
<evidence type="ECO:0000256" key="6">
    <source>
        <dbReference type="ARBA" id="ARBA00022692"/>
    </source>
</evidence>
<evidence type="ECO:0000313" key="12">
    <source>
        <dbReference type="Proteomes" id="UP000229307"/>
    </source>
</evidence>
<evidence type="ECO:0000256" key="4">
    <source>
        <dbReference type="ARBA" id="ARBA00022475"/>
    </source>
</evidence>
<keyword evidence="7 10" id="KW-0283">Flagellar rotation</keyword>
<comment type="similarity">
    <text evidence="3 10">Belongs to the FliL family.</text>
</comment>
<evidence type="ECO:0000256" key="8">
    <source>
        <dbReference type="ARBA" id="ARBA00022989"/>
    </source>
</evidence>
<dbReference type="EMBL" id="PFMR01000232">
    <property type="protein sequence ID" value="PIZ15782.1"/>
    <property type="molecule type" value="Genomic_DNA"/>
</dbReference>
<evidence type="ECO:0000256" key="1">
    <source>
        <dbReference type="ARBA" id="ARBA00002254"/>
    </source>
</evidence>
<dbReference type="GO" id="GO:0005886">
    <property type="term" value="C:plasma membrane"/>
    <property type="evidence" value="ECO:0007669"/>
    <property type="project" value="UniProtKB-SubCell"/>
</dbReference>
<protein>
    <recommendedName>
        <fullName evidence="10">Flagellar protein FliL</fullName>
    </recommendedName>
</protein>
<keyword evidence="8 10" id="KW-1133">Transmembrane helix</keyword>
<sequence>MNKKETIILLICILLAAIPLYLKVYFKPNMLSFNFKFGAARTDTGTLEDTEEIIPQEPEEPEEDASAETASTGIYNKLDMFVVNIAHTEAQRFLKTVITLELSDKKVVKELAKKKTVVRDTVISVLSSKDFPEIDDINGKEKLRRELINALNAKLESGAVINLYFEEFVAQ</sequence>
<feature type="transmembrane region" description="Helical" evidence="10">
    <location>
        <begin position="6"/>
        <end position="26"/>
    </location>
</feature>
<dbReference type="AlphaFoldDB" id="A0A2M7S8C9"/>
<evidence type="ECO:0000256" key="5">
    <source>
        <dbReference type="ARBA" id="ARBA00022500"/>
    </source>
</evidence>
<keyword evidence="6 10" id="KW-0812">Transmembrane</keyword>
<dbReference type="InterPro" id="IPR005503">
    <property type="entry name" value="FliL"/>
</dbReference>
<keyword evidence="9 10" id="KW-0472">Membrane</keyword>
<evidence type="ECO:0000256" key="3">
    <source>
        <dbReference type="ARBA" id="ARBA00008281"/>
    </source>
</evidence>
<dbReference type="Pfam" id="PF03748">
    <property type="entry name" value="FliL"/>
    <property type="match status" value="1"/>
</dbReference>
<keyword evidence="5 10" id="KW-0145">Chemotaxis</keyword>
<evidence type="ECO:0000256" key="9">
    <source>
        <dbReference type="ARBA" id="ARBA00023136"/>
    </source>
</evidence>
<evidence type="ECO:0000256" key="10">
    <source>
        <dbReference type="RuleBase" id="RU364125"/>
    </source>
</evidence>
<evidence type="ECO:0000313" key="11">
    <source>
        <dbReference type="EMBL" id="PIZ15782.1"/>
    </source>
</evidence>
<comment type="function">
    <text evidence="1 10">Controls the rotational direction of flagella during chemotaxis.</text>
</comment>
<comment type="caution">
    <text evidence="11">The sequence shown here is derived from an EMBL/GenBank/DDBJ whole genome shotgun (WGS) entry which is preliminary data.</text>
</comment>
<comment type="subcellular location">
    <subcellularLocation>
        <location evidence="2">Cell membrane</location>
        <topology evidence="2">Single-pass membrane protein</topology>
    </subcellularLocation>
</comment>
<dbReference type="GO" id="GO:0009425">
    <property type="term" value="C:bacterial-type flagellum basal body"/>
    <property type="evidence" value="ECO:0007669"/>
    <property type="project" value="InterPro"/>
</dbReference>
<evidence type="ECO:0000256" key="7">
    <source>
        <dbReference type="ARBA" id="ARBA00022779"/>
    </source>
</evidence>
<dbReference type="GO" id="GO:0006935">
    <property type="term" value="P:chemotaxis"/>
    <property type="evidence" value="ECO:0007669"/>
    <property type="project" value="UniProtKB-KW"/>
</dbReference>
<organism evidence="11 12">
    <name type="scientific">Candidatus Desantisbacteria bacterium CG_4_10_14_0_8_um_filter_48_22</name>
    <dbReference type="NCBI Taxonomy" id="1974543"/>
    <lineage>
        <taxon>Bacteria</taxon>
        <taxon>Candidatus Desantisiibacteriota</taxon>
    </lineage>
</organism>